<keyword evidence="1" id="KW-0863">Zinc-finger</keyword>
<reference evidence="3" key="1">
    <citation type="journal article" date="2021" name="Nat. Commun.">
        <title>Genetic determinants of endophytism in the Arabidopsis root mycobiome.</title>
        <authorList>
            <person name="Mesny F."/>
            <person name="Miyauchi S."/>
            <person name="Thiergart T."/>
            <person name="Pickel B."/>
            <person name="Atanasova L."/>
            <person name="Karlsson M."/>
            <person name="Huettel B."/>
            <person name="Barry K.W."/>
            <person name="Haridas S."/>
            <person name="Chen C."/>
            <person name="Bauer D."/>
            <person name="Andreopoulos W."/>
            <person name="Pangilinan J."/>
            <person name="LaButti K."/>
            <person name="Riley R."/>
            <person name="Lipzen A."/>
            <person name="Clum A."/>
            <person name="Drula E."/>
            <person name="Henrissat B."/>
            <person name="Kohler A."/>
            <person name="Grigoriev I.V."/>
            <person name="Martin F.M."/>
            <person name="Hacquard S."/>
        </authorList>
    </citation>
    <scope>NUCLEOTIDE SEQUENCE</scope>
    <source>
        <strain evidence="3">MPI-SDFR-AT-0117</strain>
    </source>
</reference>
<accession>A0A9P8V3L8</accession>
<feature type="domain" description="C2H2-type" evidence="2">
    <location>
        <begin position="229"/>
        <end position="253"/>
    </location>
</feature>
<keyword evidence="1" id="KW-0479">Metal-binding</keyword>
<dbReference type="SUPFAM" id="SSF57667">
    <property type="entry name" value="beta-beta-alpha zinc fingers"/>
    <property type="match status" value="1"/>
</dbReference>
<dbReference type="PROSITE" id="PS50157">
    <property type="entry name" value="ZINC_FINGER_C2H2_2"/>
    <property type="match status" value="1"/>
</dbReference>
<dbReference type="GO" id="GO:0008270">
    <property type="term" value="F:zinc ion binding"/>
    <property type="evidence" value="ECO:0007669"/>
    <property type="project" value="UniProtKB-KW"/>
</dbReference>
<evidence type="ECO:0000259" key="2">
    <source>
        <dbReference type="PROSITE" id="PS50157"/>
    </source>
</evidence>
<protein>
    <recommendedName>
        <fullName evidence="2">C2H2-type domain-containing protein</fullName>
    </recommendedName>
</protein>
<gene>
    <name evidence="3" type="ORF">F5X68DRAFT_278845</name>
</gene>
<dbReference type="OrthoDB" id="8922241at2759"/>
<dbReference type="Proteomes" id="UP000770015">
    <property type="component" value="Unassembled WGS sequence"/>
</dbReference>
<dbReference type="InterPro" id="IPR036236">
    <property type="entry name" value="Znf_C2H2_sf"/>
</dbReference>
<evidence type="ECO:0000313" key="3">
    <source>
        <dbReference type="EMBL" id="KAH6670968.1"/>
    </source>
</evidence>
<dbReference type="Gene3D" id="3.30.160.60">
    <property type="entry name" value="Classic Zinc Finger"/>
    <property type="match status" value="1"/>
</dbReference>
<evidence type="ECO:0000313" key="4">
    <source>
        <dbReference type="Proteomes" id="UP000770015"/>
    </source>
</evidence>
<organism evidence="3 4">
    <name type="scientific">Plectosphaerella plurivora</name>
    <dbReference type="NCBI Taxonomy" id="936078"/>
    <lineage>
        <taxon>Eukaryota</taxon>
        <taxon>Fungi</taxon>
        <taxon>Dikarya</taxon>
        <taxon>Ascomycota</taxon>
        <taxon>Pezizomycotina</taxon>
        <taxon>Sordariomycetes</taxon>
        <taxon>Hypocreomycetidae</taxon>
        <taxon>Glomerellales</taxon>
        <taxon>Plectosphaerellaceae</taxon>
        <taxon>Plectosphaerella</taxon>
    </lineage>
</organism>
<keyword evidence="4" id="KW-1185">Reference proteome</keyword>
<dbReference type="InterPro" id="IPR013087">
    <property type="entry name" value="Znf_C2H2_type"/>
</dbReference>
<keyword evidence="1" id="KW-0862">Zinc</keyword>
<dbReference type="AlphaFoldDB" id="A0A9P8V3L8"/>
<evidence type="ECO:0000256" key="1">
    <source>
        <dbReference type="PROSITE-ProRule" id="PRU00042"/>
    </source>
</evidence>
<dbReference type="PROSITE" id="PS00028">
    <property type="entry name" value="ZINC_FINGER_C2H2_1"/>
    <property type="match status" value="1"/>
</dbReference>
<dbReference type="EMBL" id="JAGSXJ010000029">
    <property type="protein sequence ID" value="KAH6670968.1"/>
    <property type="molecule type" value="Genomic_DNA"/>
</dbReference>
<sequence length="315" mass="35223">MQSNFDSFFSMGFGAQQNQGYQPAYMFNSLDDQTNQQDQQPRSFNNMGGVDNMNFTNEPSLDFDPFSTNNMDFSPYQINQPSQPQPGSFTNMDFSGNQITQPNQVQPGSITNVDFSGDQITQPDLDCGICFLPPDLCTCNNYVGSIMPPPQFQEPEPLTMSARIANAAQTYSDEVALPPPSPLFGDNSSVFYNDMSSYTEDTLNNSGNSLSLGGQSQGRRRLSDLEKKHKCNIGECTQAFPTLKDFKRHYAVHGKVPVYVCTIKGHCTKAEAGKPYRRRDNFIRHMKTQHKEVASKADFNVEEYLVLPCEQDGVL</sequence>
<proteinExistence type="predicted"/>
<comment type="caution">
    <text evidence="3">The sequence shown here is derived from an EMBL/GenBank/DDBJ whole genome shotgun (WGS) entry which is preliminary data.</text>
</comment>
<dbReference type="SMART" id="SM00355">
    <property type="entry name" value="ZnF_C2H2"/>
    <property type="match status" value="2"/>
</dbReference>
<name>A0A9P8V3L8_9PEZI</name>